<dbReference type="PANTHER" id="PTHR30158">
    <property type="entry name" value="ACRA/E-RELATED COMPONENT OF DRUG EFFLUX TRANSPORTER"/>
    <property type="match status" value="1"/>
</dbReference>
<dbReference type="Proteomes" id="UP000324974">
    <property type="component" value="Chromosome"/>
</dbReference>
<protein>
    <submittedName>
        <fullName evidence="6">Efflux RND transporter periplasmic adaptor subunit</fullName>
    </submittedName>
</protein>
<dbReference type="AlphaFoldDB" id="A0A5C1ANR8"/>
<sequence>MKISPVQTILLSLIFLSLPACDMHKDDHGEHEEHHRIVVTTPKAMDVTVTQPYVCQIRSQRYIEVCALDGGRLEEIPVKEGQAVKAGDVMFKIVPVLYQTKLDVETAEVQFAQREYDNAKRLAEDQLKVISQQEVLLYKAKLEKAIAKQRQAEAELNFATVRAPFDGIMNRQLKQQGSTIKEGEMLTTLSDNSVMWVYFNVPEVRYLDYKAHEVKTAEHSQHLKLADSRIELQLADGSKFKHDGGDTVTVEATFNNETGNIAFRADFPNPDRLLRHGQTGTVLVHQTLHNSNVIPQRATFEILEKMYVYVIGADHVVHQREISVQHEKDDIFIIKPPEMEHGKLVKGLLETDKIVFEGVRQVHDGQKVEDFEFLKPEEALANQKHHAE</sequence>
<dbReference type="NCBIfam" id="TIGR01730">
    <property type="entry name" value="RND_mfp"/>
    <property type="match status" value="1"/>
</dbReference>
<reference evidence="7" key="1">
    <citation type="submission" date="2019-08" db="EMBL/GenBank/DDBJ databases">
        <title>Limnoglobus roseus gen. nov., sp. nov., a novel freshwater planctomycete with a giant genome from the family Gemmataceae.</title>
        <authorList>
            <person name="Kulichevskaya I.S."/>
            <person name="Naumoff D.G."/>
            <person name="Miroshnikov K."/>
            <person name="Ivanova A."/>
            <person name="Philippov D.A."/>
            <person name="Hakobyan A."/>
            <person name="Rijpstra I.C."/>
            <person name="Sinninghe Damste J.S."/>
            <person name="Liesack W."/>
            <person name="Dedysh S.N."/>
        </authorList>
    </citation>
    <scope>NUCLEOTIDE SEQUENCE [LARGE SCALE GENOMIC DNA]</scope>
    <source>
        <strain evidence="7">PX52</strain>
    </source>
</reference>
<dbReference type="OrthoDB" id="9816569at2"/>
<dbReference type="GO" id="GO:0022857">
    <property type="term" value="F:transmembrane transporter activity"/>
    <property type="evidence" value="ECO:0007669"/>
    <property type="project" value="InterPro"/>
</dbReference>
<dbReference type="GO" id="GO:0030313">
    <property type="term" value="C:cell envelope"/>
    <property type="evidence" value="ECO:0007669"/>
    <property type="project" value="UniProtKB-SubCell"/>
</dbReference>
<dbReference type="Gene3D" id="1.10.287.470">
    <property type="entry name" value="Helix hairpin bin"/>
    <property type="match status" value="1"/>
</dbReference>
<evidence type="ECO:0000256" key="2">
    <source>
        <dbReference type="SAM" id="Coils"/>
    </source>
</evidence>
<evidence type="ECO:0000313" key="7">
    <source>
        <dbReference type="Proteomes" id="UP000324974"/>
    </source>
</evidence>
<dbReference type="InterPro" id="IPR058625">
    <property type="entry name" value="MdtA-like_BSH"/>
</dbReference>
<comment type="similarity">
    <text evidence="1">Belongs to the membrane fusion protein (MFP) (TC 8.A.1) family.</text>
</comment>
<dbReference type="SUPFAM" id="SSF111369">
    <property type="entry name" value="HlyD-like secretion proteins"/>
    <property type="match status" value="1"/>
</dbReference>
<dbReference type="InterPro" id="IPR058626">
    <property type="entry name" value="MdtA-like_b-barrel"/>
</dbReference>
<feature type="domain" description="Multidrug resistance protein MdtA-like beta-barrel" evidence="5">
    <location>
        <begin position="218"/>
        <end position="285"/>
    </location>
</feature>
<dbReference type="Pfam" id="PF25917">
    <property type="entry name" value="BSH_RND"/>
    <property type="match status" value="1"/>
</dbReference>
<feature type="signal peptide" evidence="3">
    <location>
        <begin position="1"/>
        <end position="22"/>
    </location>
</feature>
<evidence type="ECO:0000259" key="4">
    <source>
        <dbReference type="Pfam" id="PF25917"/>
    </source>
</evidence>
<keyword evidence="7" id="KW-1185">Reference proteome</keyword>
<dbReference type="GO" id="GO:0005886">
    <property type="term" value="C:plasma membrane"/>
    <property type="evidence" value="ECO:0007669"/>
    <property type="project" value="TreeGrafter"/>
</dbReference>
<dbReference type="InterPro" id="IPR006143">
    <property type="entry name" value="RND_pump_MFP"/>
</dbReference>
<proteinExistence type="inferred from homology"/>
<gene>
    <name evidence="6" type="ORF">PX52LOC_06852</name>
</gene>
<dbReference type="RefSeq" id="WP_149114132.1">
    <property type="nucleotide sequence ID" value="NZ_CP042425.1"/>
</dbReference>
<dbReference type="Gene3D" id="2.40.50.100">
    <property type="match status" value="1"/>
</dbReference>
<name>A0A5C1ANR8_9BACT</name>
<keyword evidence="2" id="KW-0175">Coiled coil</keyword>
<dbReference type="EMBL" id="CP042425">
    <property type="protein sequence ID" value="QEL19773.1"/>
    <property type="molecule type" value="Genomic_DNA"/>
</dbReference>
<accession>A0A5C1ANR8</accession>
<evidence type="ECO:0000256" key="1">
    <source>
        <dbReference type="ARBA" id="ARBA00009477"/>
    </source>
</evidence>
<dbReference type="Gene3D" id="2.40.420.20">
    <property type="match status" value="1"/>
</dbReference>
<evidence type="ECO:0000313" key="6">
    <source>
        <dbReference type="EMBL" id="QEL19773.1"/>
    </source>
</evidence>
<feature type="chain" id="PRO_5023040514" evidence="3">
    <location>
        <begin position="23"/>
        <end position="388"/>
    </location>
</feature>
<dbReference type="KEGG" id="lrs:PX52LOC_06852"/>
<dbReference type="Gene3D" id="2.40.30.170">
    <property type="match status" value="1"/>
</dbReference>
<evidence type="ECO:0000259" key="5">
    <source>
        <dbReference type="Pfam" id="PF25944"/>
    </source>
</evidence>
<feature type="coiled-coil region" evidence="2">
    <location>
        <begin position="102"/>
        <end position="162"/>
    </location>
</feature>
<organism evidence="6 7">
    <name type="scientific">Limnoglobus roseus</name>
    <dbReference type="NCBI Taxonomy" id="2598579"/>
    <lineage>
        <taxon>Bacteria</taxon>
        <taxon>Pseudomonadati</taxon>
        <taxon>Planctomycetota</taxon>
        <taxon>Planctomycetia</taxon>
        <taxon>Gemmatales</taxon>
        <taxon>Gemmataceae</taxon>
        <taxon>Limnoglobus</taxon>
    </lineage>
</organism>
<evidence type="ECO:0000256" key="3">
    <source>
        <dbReference type="SAM" id="SignalP"/>
    </source>
</evidence>
<dbReference type="PANTHER" id="PTHR30158:SF23">
    <property type="entry name" value="MULTIDRUG RESISTANCE PROTEIN MEXA"/>
    <property type="match status" value="1"/>
</dbReference>
<dbReference type="GO" id="GO:0046677">
    <property type="term" value="P:response to antibiotic"/>
    <property type="evidence" value="ECO:0007669"/>
    <property type="project" value="TreeGrafter"/>
</dbReference>
<keyword evidence="3" id="KW-0732">Signal</keyword>
<feature type="domain" description="Multidrug resistance protein MdtA-like barrel-sandwich hybrid" evidence="4">
    <location>
        <begin position="63"/>
        <end position="186"/>
    </location>
</feature>
<dbReference type="Pfam" id="PF25944">
    <property type="entry name" value="Beta-barrel_RND"/>
    <property type="match status" value="1"/>
</dbReference>